<evidence type="ECO:0000256" key="2">
    <source>
        <dbReference type="SAM" id="Phobius"/>
    </source>
</evidence>
<evidence type="ECO:0000313" key="4">
    <source>
        <dbReference type="Proteomes" id="UP000019335"/>
    </source>
</evidence>
<name>W7U177_9STRA</name>
<evidence type="ECO:0000256" key="1">
    <source>
        <dbReference type="RuleBase" id="RU000363"/>
    </source>
</evidence>
<evidence type="ECO:0000313" key="3">
    <source>
        <dbReference type="EMBL" id="EWM26631.1"/>
    </source>
</evidence>
<feature type="transmembrane region" description="Helical" evidence="2">
    <location>
        <begin position="68"/>
        <end position="95"/>
    </location>
</feature>
<dbReference type="Pfam" id="PF00106">
    <property type="entry name" value="adh_short"/>
    <property type="match status" value="1"/>
</dbReference>
<dbReference type="PRINTS" id="PR00080">
    <property type="entry name" value="SDRFAMILY"/>
</dbReference>
<keyword evidence="2" id="KW-0812">Transmembrane</keyword>
<keyword evidence="2" id="KW-1133">Transmembrane helix</keyword>
<dbReference type="EMBL" id="AZIL01000609">
    <property type="protein sequence ID" value="EWM26631.1"/>
    <property type="molecule type" value="Genomic_DNA"/>
</dbReference>
<organism evidence="3 4">
    <name type="scientific">Nannochloropsis gaditana</name>
    <dbReference type="NCBI Taxonomy" id="72520"/>
    <lineage>
        <taxon>Eukaryota</taxon>
        <taxon>Sar</taxon>
        <taxon>Stramenopiles</taxon>
        <taxon>Ochrophyta</taxon>
        <taxon>Eustigmatophyceae</taxon>
        <taxon>Eustigmatales</taxon>
        <taxon>Monodopsidaceae</taxon>
        <taxon>Nannochloropsis</taxon>
    </lineage>
</organism>
<accession>W7U177</accession>
<comment type="similarity">
    <text evidence="1">Belongs to the short-chain dehydrogenases/reductases (SDR) family.</text>
</comment>
<dbReference type="Gene3D" id="3.40.50.720">
    <property type="entry name" value="NAD(P)-binding Rossmann-like Domain"/>
    <property type="match status" value="1"/>
</dbReference>
<gene>
    <name evidence="3" type="ORF">Naga_100001g51</name>
</gene>
<protein>
    <submittedName>
        <fullName evidence="3">NAD(P)-binding domain containing protein</fullName>
    </submittedName>
</protein>
<dbReference type="SUPFAM" id="SSF51735">
    <property type="entry name" value="NAD(P)-binding Rossmann-fold domains"/>
    <property type="match status" value="1"/>
</dbReference>
<sequence length="463" mass="51646">MQPKEIKRTSHPLAQRYCVRSHGMEETLGATAATIHGALSKPDGKTARKETLLSQLNSFLSADYVSDWAYYGFWFVFWLFMPYVVLGGIVFMALYDAVTCKGNRKPVGPVLITGCDSGFGRGLALALSELGWNVYATCMTTDGVHYFAKNGKVTALIMDVTKEEDVRAVMAKVDAAHPKEGLYALVNNAGVDRFGTTDWCDVEHYRWHMEINFFGHVRMVKEALPLLKRAARHNDYHSSRILNITSFSGLLPGLFMKSAYGASKHAAESWSNSLRMELRHFGIQVCQVNPVWHRTEIAHSQRDHLVRIYESLSGDLQADYEAHLGTGKRSESLGQRCNSRAAQTTTCGGHGCNFLHGSCHDAPPANYQYDLRPMGPGGGHPRGRPLQGFPYPSLVATTMGTIRGVEYVESEEKMPHKAQTNDVQYCTERDSLRGRRWKCTAVVGLIVNVKYKLEWTASASRIQ</sequence>
<keyword evidence="2" id="KW-0472">Membrane</keyword>
<comment type="caution">
    <text evidence="3">The sequence shown here is derived from an EMBL/GenBank/DDBJ whole genome shotgun (WGS) entry which is preliminary data.</text>
</comment>
<dbReference type="PANTHER" id="PTHR43313">
    <property type="entry name" value="SHORT-CHAIN DEHYDROGENASE/REDUCTASE FAMILY 9C"/>
    <property type="match status" value="1"/>
</dbReference>
<reference evidence="3 4" key="1">
    <citation type="journal article" date="2014" name="Mol. Plant">
        <title>Chromosome Scale Genome Assembly and Transcriptome Profiling of Nannochloropsis gaditana in Nitrogen Depletion.</title>
        <authorList>
            <person name="Corteggiani Carpinelli E."/>
            <person name="Telatin A."/>
            <person name="Vitulo N."/>
            <person name="Forcato C."/>
            <person name="D'Angelo M."/>
            <person name="Schiavon R."/>
            <person name="Vezzi A."/>
            <person name="Giacometti G.M."/>
            <person name="Morosinotto T."/>
            <person name="Valle G."/>
        </authorList>
    </citation>
    <scope>NUCLEOTIDE SEQUENCE [LARGE SCALE GENOMIC DNA]</scope>
    <source>
        <strain evidence="3 4">B-31</strain>
    </source>
</reference>
<proteinExistence type="inferred from homology"/>
<dbReference type="InterPro" id="IPR002347">
    <property type="entry name" value="SDR_fam"/>
</dbReference>
<dbReference type="GO" id="GO:0008202">
    <property type="term" value="P:steroid metabolic process"/>
    <property type="evidence" value="ECO:0007669"/>
    <property type="project" value="TreeGrafter"/>
</dbReference>
<dbReference type="InterPro" id="IPR036291">
    <property type="entry name" value="NAD(P)-bd_dom_sf"/>
</dbReference>
<dbReference type="GO" id="GO:0016491">
    <property type="term" value="F:oxidoreductase activity"/>
    <property type="evidence" value="ECO:0007669"/>
    <property type="project" value="TreeGrafter"/>
</dbReference>
<dbReference type="PANTHER" id="PTHR43313:SF1">
    <property type="entry name" value="3BETA-HYDROXYSTEROID DEHYDROGENASE DHS-16"/>
    <property type="match status" value="1"/>
</dbReference>
<dbReference type="AlphaFoldDB" id="W7U177"/>
<keyword evidence="4" id="KW-1185">Reference proteome</keyword>
<dbReference type="PRINTS" id="PR00081">
    <property type="entry name" value="GDHRDH"/>
</dbReference>
<dbReference type="Proteomes" id="UP000019335">
    <property type="component" value="Chromosome 8"/>
</dbReference>
<dbReference type="OrthoDB" id="1274115at2759"/>